<dbReference type="EMBL" id="PNIX01000061">
    <property type="protein sequence ID" value="PMP83865.1"/>
    <property type="molecule type" value="Genomic_DNA"/>
</dbReference>
<gene>
    <name evidence="1" type="ORF">C0175_01040</name>
</gene>
<accession>A0A2J6X937</accession>
<proteinExistence type="predicted"/>
<dbReference type="AlphaFoldDB" id="A0A2J6X937"/>
<sequence>MDSKAVLEKAKSGNGNIIAMALMPLMKDCQKDNIVNLIDAEVTMKIPEGLKTDILTSTILMSSTVYGEEFAKELRRRLTEMYDVDIFKEDRQKLLEQFEKER</sequence>
<dbReference type="Proteomes" id="UP000236910">
    <property type="component" value="Unassembled WGS sequence"/>
</dbReference>
<evidence type="ECO:0000313" key="1">
    <source>
        <dbReference type="EMBL" id="PMP83865.1"/>
    </source>
</evidence>
<reference evidence="1 2" key="1">
    <citation type="submission" date="2018-01" db="EMBL/GenBank/DDBJ databases">
        <title>Metagenomic assembled genomes from two thermal pools in the Uzon Caldera, Kamchatka, Russia.</title>
        <authorList>
            <person name="Wilkins L."/>
            <person name="Ettinger C."/>
        </authorList>
    </citation>
    <scope>NUCLEOTIDE SEQUENCE [LARGE SCALE GENOMIC DNA]</scope>
    <source>
        <strain evidence="1">ARK-10</strain>
    </source>
</reference>
<name>A0A2J6X937_9BACT</name>
<organism evidence="1 2">
    <name type="scientific">Caldisericum exile</name>
    <dbReference type="NCBI Taxonomy" id="693075"/>
    <lineage>
        <taxon>Bacteria</taxon>
        <taxon>Pseudomonadati</taxon>
        <taxon>Caldisericota/Cryosericota group</taxon>
        <taxon>Caldisericota</taxon>
        <taxon>Caldisericia</taxon>
        <taxon>Caldisericales</taxon>
        <taxon>Caldisericaceae</taxon>
        <taxon>Caldisericum</taxon>
    </lineage>
</organism>
<comment type="caution">
    <text evidence="1">The sequence shown here is derived from an EMBL/GenBank/DDBJ whole genome shotgun (WGS) entry which is preliminary data.</text>
</comment>
<protein>
    <submittedName>
        <fullName evidence="1">Uncharacterized protein</fullName>
    </submittedName>
</protein>
<evidence type="ECO:0000313" key="2">
    <source>
        <dbReference type="Proteomes" id="UP000236910"/>
    </source>
</evidence>